<feature type="chain" id="PRO_5047120247" evidence="2">
    <location>
        <begin position="18"/>
        <end position="313"/>
    </location>
</feature>
<gene>
    <name evidence="3" type="ORF">GCM10009811_09140</name>
</gene>
<keyword evidence="4" id="KW-1185">Reference proteome</keyword>
<dbReference type="Proteomes" id="UP001499938">
    <property type="component" value="Unassembled WGS sequence"/>
</dbReference>
<reference evidence="3 4" key="1">
    <citation type="journal article" date="2019" name="Int. J. Syst. Evol. Microbiol.">
        <title>The Global Catalogue of Microorganisms (GCM) 10K type strain sequencing project: providing services to taxonomists for standard genome sequencing and annotation.</title>
        <authorList>
            <consortium name="The Broad Institute Genomics Platform"/>
            <consortium name="The Broad Institute Genome Sequencing Center for Infectious Disease"/>
            <person name="Wu L."/>
            <person name="Ma J."/>
        </authorList>
    </citation>
    <scope>NUCLEOTIDE SEQUENCE [LARGE SCALE GENOMIC DNA]</scope>
    <source>
        <strain evidence="3 4">JCM 15592</strain>
    </source>
</reference>
<dbReference type="PANTHER" id="PTHR36842">
    <property type="entry name" value="PROTEIN TOLB HOMOLOG"/>
    <property type="match status" value="1"/>
</dbReference>
<evidence type="ECO:0000313" key="4">
    <source>
        <dbReference type="Proteomes" id="UP001499938"/>
    </source>
</evidence>
<sequence length="313" mass="32889">MVRWTVPSLLVAAGAFAATPSVGDETDHRLAGTLLAITGAGGGDLIRMRTDGSGRRVLARDVQSAAFSPDGRRIAFARSGDIYVMPAAGGSARRVVGGPYRSGNPTWSPDGTRLAYDSCTSGLLCDIFSARVDGAASIVKLTSGRSRPGDACEGEAFVGFSSPAWNPRGGTIAAAMSCWSEEDPMLLGAYVDASGTGVTRSFTARAFGSPDWAPDGARLAYRNRAGDAALDEAAIFTMRRDGSQNRRLTPLRSNTDTINNADGPTWSPDGTHLAYAKASSTTSGVPTQTWIIDSTGRHRWLVATGIVPQDWAR</sequence>
<proteinExistence type="inferred from homology"/>
<organism evidence="3 4">
    <name type="scientific">Nostocoides veronense</name>
    <dbReference type="NCBI Taxonomy" id="330836"/>
    <lineage>
        <taxon>Bacteria</taxon>
        <taxon>Bacillati</taxon>
        <taxon>Actinomycetota</taxon>
        <taxon>Actinomycetes</taxon>
        <taxon>Micrococcales</taxon>
        <taxon>Intrasporangiaceae</taxon>
        <taxon>Nostocoides</taxon>
    </lineage>
</organism>
<dbReference type="Pfam" id="PF07676">
    <property type="entry name" value="PD40"/>
    <property type="match status" value="3"/>
</dbReference>
<evidence type="ECO:0000313" key="3">
    <source>
        <dbReference type="EMBL" id="GAA1786233.1"/>
    </source>
</evidence>
<keyword evidence="2" id="KW-0732">Signal</keyword>
<dbReference type="SUPFAM" id="SSF82171">
    <property type="entry name" value="DPP6 N-terminal domain-like"/>
    <property type="match status" value="1"/>
</dbReference>
<evidence type="ECO:0000256" key="1">
    <source>
        <dbReference type="ARBA" id="ARBA00009820"/>
    </source>
</evidence>
<dbReference type="Gene3D" id="2.120.10.30">
    <property type="entry name" value="TolB, C-terminal domain"/>
    <property type="match status" value="2"/>
</dbReference>
<accession>A0ABN2LGS6</accession>
<feature type="signal peptide" evidence="2">
    <location>
        <begin position="1"/>
        <end position="17"/>
    </location>
</feature>
<name>A0ABN2LGS6_9MICO</name>
<protein>
    <submittedName>
        <fullName evidence="3">Uncharacterized protein</fullName>
    </submittedName>
</protein>
<comment type="caution">
    <text evidence="3">The sequence shown here is derived from an EMBL/GenBank/DDBJ whole genome shotgun (WGS) entry which is preliminary data.</text>
</comment>
<dbReference type="InterPro" id="IPR011659">
    <property type="entry name" value="WD40"/>
</dbReference>
<comment type="similarity">
    <text evidence="1">Belongs to the TolB family.</text>
</comment>
<evidence type="ECO:0000256" key="2">
    <source>
        <dbReference type="SAM" id="SignalP"/>
    </source>
</evidence>
<dbReference type="InterPro" id="IPR011042">
    <property type="entry name" value="6-blade_b-propeller_TolB-like"/>
</dbReference>
<dbReference type="EMBL" id="BAAAPO010000015">
    <property type="protein sequence ID" value="GAA1786233.1"/>
    <property type="molecule type" value="Genomic_DNA"/>
</dbReference>
<dbReference type="PANTHER" id="PTHR36842:SF1">
    <property type="entry name" value="PROTEIN TOLB"/>
    <property type="match status" value="1"/>
</dbReference>